<accession>A0AAF0QKV1</accession>
<dbReference type="Gene3D" id="3.40.1810.10">
    <property type="entry name" value="Transcription factor, MADS-box"/>
    <property type="match status" value="1"/>
</dbReference>
<comment type="subcellular location">
    <subcellularLocation>
        <location evidence="1">Nucleus</location>
    </subcellularLocation>
</comment>
<keyword evidence="2" id="KW-0805">Transcription regulation</keyword>
<evidence type="ECO:0000256" key="4">
    <source>
        <dbReference type="ARBA" id="ARBA00023163"/>
    </source>
</evidence>
<keyword evidence="3" id="KW-0238">DNA-binding</keyword>
<feature type="domain" description="MADS-box" evidence="6">
    <location>
        <begin position="1"/>
        <end position="47"/>
    </location>
</feature>
<dbReference type="GO" id="GO:0000978">
    <property type="term" value="F:RNA polymerase II cis-regulatory region sequence-specific DNA binding"/>
    <property type="evidence" value="ECO:0007669"/>
    <property type="project" value="TreeGrafter"/>
</dbReference>
<dbReference type="Proteomes" id="UP001234989">
    <property type="component" value="Chromosome 4"/>
</dbReference>
<dbReference type="GO" id="GO:0000981">
    <property type="term" value="F:DNA-binding transcription factor activity, RNA polymerase II-specific"/>
    <property type="evidence" value="ECO:0007669"/>
    <property type="project" value="TreeGrafter"/>
</dbReference>
<evidence type="ECO:0000256" key="1">
    <source>
        <dbReference type="ARBA" id="ARBA00004123"/>
    </source>
</evidence>
<dbReference type="SMART" id="SM00432">
    <property type="entry name" value="MADS"/>
    <property type="match status" value="1"/>
</dbReference>
<keyword evidence="8" id="KW-1185">Reference proteome</keyword>
<dbReference type="EMBL" id="CP133615">
    <property type="protein sequence ID" value="WMV24258.1"/>
    <property type="molecule type" value="Genomic_DNA"/>
</dbReference>
<dbReference type="InterPro" id="IPR036879">
    <property type="entry name" value="TF_MADSbox_sf"/>
</dbReference>
<evidence type="ECO:0000313" key="8">
    <source>
        <dbReference type="Proteomes" id="UP001234989"/>
    </source>
</evidence>
<gene>
    <name evidence="7" type="ORF">MTR67_017643</name>
</gene>
<name>A0AAF0QKV1_SOLVR</name>
<dbReference type="AlphaFoldDB" id="A0AAF0QKV1"/>
<keyword evidence="5" id="KW-0539">Nucleus</keyword>
<dbReference type="GO" id="GO:0046983">
    <property type="term" value="F:protein dimerization activity"/>
    <property type="evidence" value="ECO:0007669"/>
    <property type="project" value="InterPro"/>
</dbReference>
<organism evidence="7 8">
    <name type="scientific">Solanum verrucosum</name>
    <dbReference type="NCBI Taxonomy" id="315347"/>
    <lineage>
        <taxon>Eukaryota</taxon>
        <taxon>Viridiplantae</taxon>
        <taxon>Streptophyta</taxon>
        <taxon>Embryophyta</taxon>
        <taxon>Tracheophyta</taxon>
        <taxon>Spermatophyta</taxon>
        <taxon>Magnoliopsida</taxon>
        <taxon>eudicotyledons</taxon>
        <taxon>Gunneridae</taxon>
        <taxon>Pentapetalae</taxon>
        <taxon>asterids</taxon>
        <taxon>lamiids</taxon>
        <taxon>Solanales</taxon>
        <taxon>Solanaceae</taxon>
        <taxon>Solanoideae</taxon>
        <taxon>Solaneae</taxon>
        <taxon>Solanum</taxon>
    </lineage>
</organism>
<proteinExistence type="predicted"/>
<evidence type="ECO:0000313" key="7">
    <source>
        <dbReference type="EMBL" id="WMV24258.1"/>
    </source>
</evidence>
<evidence type="ECO:0000256" key="2">
    <source>
        <dbReference type="ARBA" id="ARBA00023015"/>
    </source>
</evidence>
<evidence type="ECO:0000256" key="3">
    <source>
        <dbReference type="ARBA" id="ARBA00023125"/>
    </source>
</evidence>
<dbReference type="SUPFAM" id="SSF55455">
    <property type="entry name" value="SRF-like"/>
    <property type="match status" value="1"/>
</dbReference>
<protein>
    <recommendedName>
        <fullName evidence="6">MADS-box domain-containing protein</fullName>
    </recommendedName>
</protein>
<dbReference type="InterPro" id="IPR002100">
    <property type="entry name" value="TF_MADSbox"/>
</dbReference>
<dbReference type="Pfam" id="PF00319">
    <property type="entry name" value="SRF-TF"/>
    <property type="match status" value="1"/>
</dbReference>
<keyword evidence="4" id="KW-0804">Transcription</keyword>
<dbReference type="PROSITE" id="PS50066">
    <property type="entry name" value="MADS_BOX_2"/>
    <property type="match status" value="1"/>
</dbReference>
<dbReference type="PANTHER" id="PTHR11945:SF676">
    <property type="entry name" value="MADS-BOX DOMAIN-CONTAINING PROTEIN"/>
    <property type="match status" value="1"/>
</dbReference>
<sequence length="71" mass="8249">MPRNKVKLALIENESDRKVSYKKREKGFFKKAHKLRTLCDAEIAAVIDSPYNNEPTVFPNYDVAINTFVKF</sequence>
<evidence type="ECO:0000256" key="5">
    <source>
        <dbReference type="ARBA" id="ARBA00023242"/>
    </source>
</evidence>
<dbReference type="PANTHER" id="PTHR11945">
    <property type="entry name" value="MADS BOX PROTEIN"/>
    <property type="match status" value="1"/>
</dbReference>
<dbReference type="CDD" id="cd00120">
    <property type="entry name" value="MADS"/>
    <property type="match status" value="1"/>
</dbReference>
<reference evidence="7" key="1">
    <citation type="submission" date="2023-08" db="EMBL/GenBank/DDBJ databases">
        <title>A de novo genome assembly of Solanum verrucosum Schlechtendal, a Mexican diploid species geographically isolated from the other diploid A-genome species in potato relatives.</title>
        <authorList>
            <person name="Hosaka K."/>
        </authorList>
    </citation>
    <scope>NUCLEOTIDE SEQUENCE</scope>
    <source>
        <tissue evidence="7">Young leaves</tissue>
    </source>
</reference>
<dbReference type="PRINTS" id="PR00404">
    <property type="entry name" value="MADSDOMAIN"/>
</dbReference>
<evidence type="ECO:0000259" key="6">
    <source>
        <dbReference type="PROSITE" id="PS50066"/>
    </source>
</evidence>
<dbReference type="GO" id="GO:0005634">
    <property type="term" value="C:nucleus"/>
    <property type="evidence" value="ECO:0007669"/>
    <property type="project" value="UniProtKB-SubCell"/>
</dbReference>